<accession>A0A8S9Z9D2</accession>
<proteinExistence type="predicted"/>
<protein>
    <submittedName>
        <fullName evidence="3">ATP-dependent DNA helicase</fullName>
    </submittedName>
</protein>
<dbReference type="PANTHER" id="PTHR23274:SF51">
    <property type="entry name" value="OS03G0423850 PROTEIN"/>
    <property type="match status" value="1"/>
</dbReference>
<name>A0A8S9Z9D2_9BILA</name>
<dbReference type="AlphaFoldDB" id="A0A8S9Z9D2"/>
<evidence type="ECO:0000256" key="1">
    <source>
        <dbReference type="SAM" id="SignalP"/>
    </source>
</evidence>
<dbReference type="GO" id="GO:0005657">
    <property type="term" value="C:replication fork"/>
    <property type="evidence" value="ECO:0007669"/>
    <property type="project" value="TreeGrafter"/>
</dbReference>
<feature type="domain" description="DNA helicase Pif1-like 2B" evidence="2">
    <location>
        <begin position="1"/>
        <end position="37"/>
    </location>
</feature>
<dbReference type="Proteomes" id="UP000605970">
    <property type="component" value="Unassembled WGS sequence"/>
</dbReference>
<organism evidence="3 4">
    <name type="scientific">Meloidogyne graminicola</name>
    <dbReference type="NCBI Taxonomy" id="189291"/>
    <lineage>
        <taxon>Eukaryota</taxon>
        <taxon>Metazoa</taxon>
        <taxon>Ecdysozoa</taxon>
        <taxon>Nematoda</taxon>
        <taxon>Chromadorea</taxon>
        <taxon>Rhabditida</taxon>
        <taxon>Tylenchina</taxon>
        <taxon>Tylenchomorpha</taxon>
        <taxon>Tylenchoidea</taxon>
        <taxon>Meloidogynidae</taxon>
        <taxon>Meloidogyninae</taxon>
        <taxon>Meloidogyne</taxon>
    </lineage>
</organism>
<evidence type="ECO:0000313" key="3">
    <source>
        <dbReference type="EMBL" id="KAF7626129.1"/>
    </source>
</evidence>
<dbReference type="InterPro" id="IPR049163">
    <property type="entry name" value="Pif1-like_2B_dom"/>
</dbReference>
<dbReference type="PANTHER" id="PTHR23274">
    <property type="entry name" value="DNA HELICASE-RELATED"/>
    <property type="match status" value="1"/>
</dbReference>
<dbReference type="GO" id="GO:0004386">
    <property type="term" value="F:helicase activity"/>
    <property type="evidence" value="ECO:0007669"/>
    <property type="project" value="UniProtKB-KW"/>
</dbReference>
<keyword evidence="4" id="KW-1185">Reference proteome</keyword>
<evidence type="ECO:0000313" key="4">
    <source>
        <dbReference type="Proteomes" id="UP000605970"/>
    </source>
</evidence>
<dbReference type="Gene3D" id="3.40.50.300">
    <property type="entry name" value="P-loop containing nucleotide triphosphate hydrolases"/>
    <property type="match status" value="1"/>
</dbReference>
<feature type="signal peptide" evidence="1">
    <location>
        <begin position="1"/>
        <end position="25"/>
    </location>
</feature>
<dbReference type="SUPFAM" id="SSF52540">
    <property type="entry name" value="P-loop containing nucleoside triphosphate hydrolases"/>
    <property type="match status" value="1"/>
</dbReference>
<dbReference type="InterPro" id="IPR027417">
    <property type="entry name" value="P-loop_NTPase"/>
</dbReference>
<gene>
    <name evidence="3" type="ORF">Mgra_00009689</name>
</gene>
<dbReference type="EMBL" id="JABEBT010000175">
    <property type="protein sequence ID" value="KAF7626129.1"/>
    <property type="molecule type" value="Genomic_DNA"/>
</dbReference>
<keyword evidence="3" id="KW-0547">Nucleotide-binding</keyword>
<dbReference type="Pfam" id="PF21530">
    <property type="entry name" value="Pif1_2B_dom"/>
    <property type="match status" value="1"/>
</dbReference>
<keyword evidence="3" id="KW-0067">ATP-binding</keyword>
<feature type="chain" id="PRO_5035783239" evidence="1">
    <location>
        <begin position="26"/>
        <end position="140"/>
    </location>
</feature>
<dbReference type="OrthoDB" id="9997116at2759"/>
<dbReference type="CDD" id="cd18809">
    <property type="entry name" value="SF1_C_RecD"/>
    <property type="match status" value="1"/>
</dbReference>
<sequence>MPAHHLHLKVGSIVVLLVNLNTSKGLCNGTRLIIRKLTTNLIEAETSSYKDKRPDGVSFERFQFPVRIAFSMTITKAQGQTCERLGIDLSDEPFAHGQLYTALSRATNSSLIRVFAPGKPKDNEGNVLIQNVVAKGIMFD</sequence>
<reference evidence="3" key="1">
    <citation type="journal article" date="2020" name="Ecol. Evol.">
        <title>Genome structure and content of the rice root-knot nematode (Meloidogyne graminicola).</title>
        <authorList>
            <person name="Phan N.T."/>
            <person name="Danchin E.G.J."/>
            <person name="Klopp C."/>
            <person name="Perfus-Barbeoch L."/>
            <person name="Kozlowski D.K."/>
            <person name="Koutsovoulos G.D."/>
            <person name="Lopez-Roques C."/>
            <person name="Bouchez O."/>
            <person name="Zahm M."/>
            <person name="Besnard G."/>
            <person name="Bellafiore S."/>
        </authorList>
    </citation>
    <scope>NUCLEOTIDE SEQUENCE</scope>
    <source>
        <strain evidence="3">VN-18</strain>
    </source>
</reference>
<keyword evidence="3" id="KW-0378">Hydrolase</keyword>
<dbReference type="GO" id="GO:0006260">
    <property type="term" value="P:DNA replication"/>
    <property type="evidence" value="ECO:0007669"/>
    <property type="project" value="TreeGrafter"/>
</dbReference>
<comment type="caution">
    <text evidence="3">The sequence shown here is derived from an EMBL/GenBank/DDBJ whole genome shotgun (WGS) entry which is preliminary data.</text>
</comment>
<keyword evidence="1" id="KW-0732">Signal</keyword>
<evidence type="ECO:0000259" key="2">
    <source>
        <dbReference type="Pfam" id="PF21530"/>
    </source>
</evidence>
<keyword evidence="3" id="KW-0347">Helicase</keyword>